<evidence type="ECO:0000256" key="2">
    <source>
        <dbReference type="SAM" id="Phobius"/>
    </source>
</evidence>
<feature type="compositionally biased region" description="Pro residues" evidence="1">
    <location>
        <begin position="10"/>
        <end position="22"/>
    </location>
</feature>
<keyword evidence="2" id="KW-1133">Transmembrane helix</keyword>
<comment type="caution">
    <text evidence="3">The sequence shown here is derived from an EMBL/GenBank/DDBJ whole genome shotgun (WGS) entry which is preliminary data.</text>
</comment>
<organism evidence="3 4">
    <name type="scientific">Streptomyces flavofungini</name>
    <dbReference type="NCBI Taxonomy" id="68200"/>
    <lineage>
        <taxon>Bacteria</taxon>
        <taxon>Bacillati</taxon>
        <taxon>Actinomycetota</taxon>
        <taxon>Actinomycetes</taxon>
        <taxon>Kitasatosporales</taxon>
        <taxon>Streptomycetaceae</taxon>
        <taxon>Streptomyces</taxon>
    </lineage>
</organism>
<keyword evidence="2" id="KW-0812">Transmembrane</keyword>
<feature type="region of interest" description="Disordered" evidence="1">
    <location>
        <begin position="54"/>
        <end position="93"/>
    </location>
</feature>
<evidence type="ECO:0008006" key="5">
    <source>
        <dbReference type="Google" id="ProtNLM"/>
    </source>
</evidence>
<feature type="region of interest" description="Disordered" evidence="1">
    <location>
        <begin position="193"/>
        <end position="214"/>
    </location>
</feature>
<feature type="region of interest" description="Disordered" evidence="1">
    <location>
        <begin position="1"/>
        <end position="35"/>
    </location>
</feature>
<keyword evidence="2" id="KW-0472">Membrane</keyword>
<sequence>MPRFQAPAAAPAPGPVAEPEPAPGRQRRGRTGSKMPLLVAVGVGIAVLGVGAGAMLSGGGDDDKKDDNEPLAATAPAGDEESKKPSPTADPAKKQAVALDKLLADSNNSRESVIGAVRDVGRCDNLGRAATDLRAAAKQRNGLVGRLSGLTVDKLPSNQRLTTELNKAWKASASADNHYAAWADQVARKKGCRKGHARQTNHSAAGNRASGEATRAKQQAAALWNAIATQHGLTKRIPTQL</sequence>
<evidence type="ECO:0000313" key="4">
    <source>
        <dbReference type="Proteomes" id="UP000634780"/>
    </source>
</evidence>
<dbReference type="EMBL" id="JAEKOZ010000003">
    <property type="protein sequence ID" value="MBJ3806789.1"/>
    <property type="molecule type" value="Genomic_DNA"/>
</dbReference>
<proteinExistence type="predicted"/>
<feature type="transmembrane region" description="Helical" evidence="2">
    <location>
        <begin position="35"/>
        <end position="56"/>
    </location>
</feature>
<protein>
    <recommendedName>
        <fullName evidence="5">Tat pathway signal sequence domain protein</fullName>
    </recommendedName>
</protein>
<evidence type="ECO:0000313" key="3">
    <source>
        <dbReference type="EMBL" id="MBJ3806789.1"/>
    </source>
</evidence>
<accession>A0ABS0X0S4</accession>
<keyword evidence="4" id="KW-1185">Reference proteome</keyword>
<reference evidence="3 4" key="1">
    <citation type="submission" date="2020-12" db="EMBL/GenBank/DDBJ databases">
        <title>Streptomyces typhae sp. nov., a novel endophytic actinomycete isolated from the root of cattail pollen (Typha angustifolia L.).</title>
        <authorList>
            <person name="Peng C."/>
            <person name="Liu C."/>
        </authorList>
    </citation>
    <scope>NUCLEOTIDE SEQUENCE [LARGE SCALE GENOMIC DNA]</scope>
    <source>
        <strain evidence="3 4">JCM 4753</strain>
    </source>
</reference>
<evidence type="ECO:0000256" key="1">
    <source>
        <dbReference type="SAM" id="MobiDB-lite"/>
    </source>
</evidence>
<gene>
    <name evidence="3" type="ORF">JGB26_06595</name>
</gene>
<dbReference type="Proteomes" id="UP000634780">
    <property type="component" value="Unassembled WGS sequence"/>
</dbReference>
<name>A0ABS0X0S4_9ACTN</name>